<dbReference type="AlphaFoldDB" id="A0A1L8FBU8"/>
<dbReference type="SUPFAM" id="SSF54001">
    <property type="entry name" value="Cysteine proteinases"/>
    <property type="match status" value="1"/>
</dbReference>
<dbReference type="GeneID" id="108699349"/>
<comment type="similarity">
    <text evidence="1">Belongs to the peptidase C1 family.</text>
</comment>
<proteinExistence type="inferred from homology"/>
<dbReference type="PANTHER" id="PTHR12411">
    <property type="entry name" value="CYSTEINE PROTEASE FAMILY C1-RELATED"/>
    <property type="match status" value="1"/>
</dbReference>
<organism evidence="7 8">
    <name type="scientific">Xenopus laevis</name>
    <name type="common">African clawed frog</name>
    <dbReference type="NCBI Taxonomy" id="8355"/>
    <lineage>
        <taxon>Eukaryota</taxon>
        <taxon>Metazoa</taxon>
        <taxon>Chordata</taxon>
        <taxon>Craniata</taxon>
        <taxon>Vertebrata</taxon>
        <taxon>Euteleostomi</taxon>
        <taxon>Amphibia</taxon>
        <taxon>Batrachia</taxon>
        <taxon>Anura</taxon>
        <taxon>Pipoidea</taxon>
        <taxon>Pipidae</taxon>
        <taxon>Xenopodinae</taxon>
        <taxon>Xenopus</taxon>
        <taxon>Xenopus</taxon>
    </lineage>
</organism>
<keyword evidence="3" id="KW-0378">Hydrolase</keyword>
<dbReference type="InterPro" id="IPR013128">
    <property type="entry name" value="Peptidase_C1A"/>
</dbReference>
<reference evidence="8" key="1">
    <citation type="submission" date="2025-08" db="UniProtKB">
        <authorList>
            <consortium name="RefSeq"/>
        </authorList>
    </citation>
    <scope>IDENTIFICATION</scope>
    <source>
        <strain evidence="8">J_2021</strain>
        <tissue evidence="8">Erythrocytes</tissue>
    </source>
</reference>
<evidence type="ECO:0000256" key="1">
    <source>
        <dbReference type="ARBA" id="ARBA00008455"/>
    </source>
</evidence>
<dbReference type="GO" id="GO:0004197">
    <property type="term" value="F:cysteine-type endopeptidase activity"/>
    <property type="evidence" value="ECO:0000318"/>
    <property type="project" value="GO_Central"/>
</dbReference>
<dbReference type="PaxDb" id="8355-A0A1L8FBU8"/>
<evidence type="ECO:0000256" key="2">
    <source>
        <dbReference type="ARBA" id="ARBA00022670"/>
    </source>
</evidence>
<evidence type="ECO:0000256" key="3">
    <source>
        <dbReference type="ARBA" id="ARBA00022801"/>
    </source>
</evidence>
<dbReference type="Pfam" id="PF08246">
    <property type="entry name" value="Inhibitor_I29"/>
    <property type="match status" value="1"/>
</dbReference>
<keyword evidence="4" id="KW-0788">Thiol protease</keyword>
<evidence type="ECO:0000313" key="7">
    <source>
        <dbReference type="Proteomes" id="UP000186698"/>
    </source>
</evidence>
<evidence type="ECO:0000313" key="8">
    <source>
        <dbReference type="RefSeq" id="XP_018086853.1"/>
    </source>
</evidence>
<dbReference type="STRING" id="8355.A0A1L8FBU8"/>
<protein>
    <submittedName>
        <fullName evidence="8">Cathepsin K</fullName>
    </submittedName>
</protein>
<dbReference type="InterPro" id="IPR013201">
    <property type="entry name" value="Prot_inhib_I29"/>
</dbReference>
<dbReference type="InterPro" id="IPR038765">
    <property type="entry name" value="Papain-like_cys_pep_sf"/>
</dbReference>
<dbReference type="InterPro" id="IPR039417">
    <property type="entry name" value="Peptidase_C1A_papain-like"/>
</dbReference>
<dbReference type="GO" id="GO:0051603">
    <property type="term" value="P:proteolysis involved in protein catabolic process"/>
    <property type="evidence" value="ECO:0000318"/>
    <property type="project" value="GO_Central"/>
</dbReference>
<keyword evidence="7" id="KW-1185">Reference proteome</keyword>
<dbReference type="SMART" id="SM00848">
    <property type="entry name" value="Inhibitor_I29"/>
    <property type="match status" value="1"/>
</dbReference>
<dbReference type="OMA" id="NVIDCTW"/>
<dbReference type="Gene3D" id="3.90.70.10">
    <property type="entry name" value="Cysteine proteinases"/>
    <property type="match status" value="1"/>
</dbReference>
<dbReference type="Pfam" id="PF00112">
    <property type="entry name" value="Peptidase_C1"/>
    <property type="match status" value="1"/>
</dbReference>
<gene>
    <name evidence="8" type="primary">LOC108699349</name>
</gene>
<dbReference type="CDD" id="cd02248">
    <property type="entry name" value="Peptidase_C1A"/>
    <property type="match status" value="1"/>
</dbReference>
<dbReference type="SMART" id="SM00645">
    <property type="entry name" value="Pept_C1"/>
    <property type="match status" value="1"/>
</dbReference>
<feature type="domain" description="Cathepsin propeptide inhibitor" evidence="6">
    <location>
        <begin position="28"/>
        <end position="88"/>
    </location>
</feature>
<dbReference type="RefSeq" id="XP_018086853.1">
    <property type="nucleotide sequence ID" value="XM_018231364.2"/>
</dbReference>
<evidence type="ECO:0000256" key="4">
    <source>
        <dbReference type="ARBA" id="ARBA00022807"/>
    </source>
</evidence>
<accession>A0A1L8FBU8</accession>
<dbReference type="PRINTS" id="PR00705">
    <property type="entry name" value="PAPAIN"/>
</dbReference>
<dbReference type="GO" id="GO:0005764">
    <property type="term" value="C:lysosome"/>
    <property type="evidence" value="ECO:0000318"/>
    <property type="project" value="GO_Central"/>
</dbReference>
<dbReference type="OrthoDB" id="65740at2759"/>
<evidence type="ECO:0000259" key="5">
    <source>
        <dbReference type="SMART" id="SM00645"/>
    </source>
</evidence>
<dbReference type="GO" id="GO:0005615">
    <property type="term" value="C:extracellular space"/>
    <property type="evidence" value="ECO:0000318"/>
    <property type="project" value="GO_Central"/>
</dbReference>
<dbReference type="InterPro" id="IPR000668">
    <property type="entry name" value="Peptidase_C1A_C"/>
</dbReference>
<feature type="domain" description="Peptidase C1A papain C-terminal" evidence="5">
    <location>
        <begin position="117"/>
        <end position="330"/>
    </location>
</feature>
<dbReference type="FunFam" id="3.90.70.10:FF:000006">
    <property type="entry name" value="Cathepsin S"/>
    <property type="match status" value="1"/>
</dbReference>
<dbReference type="Proteomes" id="UP000186698">
    <property type="component" value="Chromosome 8L"/>
</dbReference>
<keyword evidence="2" id="KW-0645">Protease</keyword>
<name>A0A1L8FBU8_XENLA</name>
<dbReference type="Bgee" id="108699349">
    <property type="expression patterns" value="Expressed in zone of skin and 3 other cell types or tissues"/>
</dbReference>
<dbReference type="KEGG" id="xla:108699349"/>
<sequence length="331" mass="37246">MLPLSLLLLALPLVMADVYYNDTLDSEWEIWKTTYHKQYNDKMQELMRRLIWEKNLQTIKSHNLEYAQGLHTYELGTNKFGDMTNEEIVKMMTGWKVHNKIGPTHITSDENEESADIPDSIDYREKGYVTPVREQGMCQSDWALSSVGALEGQLMKKTGKLVELSPQNLVDCVEDNAGCGGGKINAAFQYVKKNNGIDSEKAYPYVGKDQNCTYNSSGKAAEIKDFKEVRKGSEKALQEAVGSVGPVSARIDASLITFAFYEKGIYLDKNCDNESLNLAVLVVGYGVEKKGKYWIIKNWMGDDWGEKGYMLMARDKDNICGIASDASYPIM</sequence>
<evidence type="ECO:0000259" key="6">
    <source>
        <dbReference type="SMART" id="SM00848"/>
    </source>
</evidence>